<comment type="similarity">
    <text evidence="2">Belongs to the transposase mutator family.</text>
</comment>
<gene>
    <name evidence="6" type="ORF">DP939_36665</name>
</gene>
<sequence length="99" mass="10853">MAADSNVPTPQWLAQQLQTDDPDMLRSIVKTMAEVLMSADADGLCGAAYGERSDERVNSRKGYRTRQWDTRAVQAEHPPSRAAAARRPCGAVIEKVRPG</sequence>
<proteinExistence type="inferred from homology"/>
<comment type="function">
    <text evidence="1">Required for the transposition of the insertion element.</text>
</comment>
<dbReference type="GO" id="GO:0004803">
    <property type="term" value="F:transposase activity"/>
    <property type="evidence" value="ECO:0007669"/>
    <property type="project" value="InterPro"/>
</dbReference>
<comment type="caution">
    <text evidence="6">The sequence shown here is derived from an EMBL/GenBank/DDBJ whole genome shotgun (WGS) entry which is preliminary data.</text>
</comment>
<dbReference type="GO" id="GO:0006313">
    <property type="term" value="P:DNA transposition"/>
    <property type="evidence" value="ECO:0007669"/>
    <property type="project" value="InterPro"/>
</dbReference>
<dbReference type="EMBL" id="QMEY01000025">
    <property type="protein sequence ID" value="RBQ15147.1"/>
    <property type="molecule type" value="Genomic_DNA"/>
</dbReference>
<evidence type="ECO:0008006" key="8">
    <source>
        <dbReference type="Google" id="ProtNLM"/>
    </source>
</evidence>
<dbReference type="InterPro" id="IPR001207">
    <property type="entry name" value="Transposase_mutator"/>
</dbReference>
<keyword evidence="3" id="KW-0815">Transposition</keyword>
<evidence type="ECO:0000313" key="7">
    <source>
        <dbReference type="Proteomes" id="UP000253303"/>
    </source>
</evidence>
<dbReference type="OrthoDB" id="9793302at2"/>
<organism evidence="6 7">
    <name type="scientific">Spongiactinospora rosea</name>
    <dbReference type="NCBI Taxonomy" id="2248750"/>
    <lineage>
        <taxon>Bacteria</taxon>
        <taxon>Bacillati</taxon>
        <taxon>Actinomycetota</taxon>
        <taxon>Actinomycetes</taxon>
        <taxon>Streptosporangiales</taxon>
        <taxon>Streptosporangiaceae</taxon>
        <taxon>Spongiactinospora</taxon>
    </lineage>
</organism>
<evidence type="ECO:0000256" key="3">
    <source>
        <dbReference type="ARBA" id="ARBA00022578"/>
    </source>
</evidence>
<reference evidence="6 7" key="1">
    <citation type="submission" date="2018-06" db="EMBL/GenBank/DDBJ databases">
        <title>Sphaerisporangium craniellae sp. nov., isolated from a marine sponge in the South China Sea.</title>
        <authorList>
            <person name="Li L."/>
        </authorList>
    </citation>
    <scope>NUCLEOTIDE SEQUENCE [LARGE SCALE GENOMIC DNA]</scope>
    <source>
        <strain evidence="6 7">LHW63015</strain>
    </source>
</reference>
<evidence type="ECO:0000256" key="1">
    <source>
        <dbReference type="ARBA" id="ARBA00002190"/>
    </source>
</evidence>
<keyword evidence="4" id="KW-0238">DNA-binding</keyword>
<evidence type="ECO:0000256" key="5">
    <source>
        <dbReference type="ARBA" id="ARBA00023172"/>
    </source>
</evidence>
<dbReference type="Pfam" id="PF00872">
    <property type="entry name" value="Transposase_mut"/>
    <property type="match status" value="1"/>
</dbReference>
<keyword evidence="7" id="KW-1185">Reference proteome</keyword>
<accession>A0A366LMV1</accession>
<dbReference type="GO" id="GO:0003677">
    <property type="term" value="F:DNA binding"/>
    <property type="evidence" value="ECO:0007669"/>
    <property type="project" value="UniProtKB-KW"/>
</dbReference>
<evidence type="ECO:0000313" key="6">
    <source>
        <dbReference type="EMBL" id="RBQ15147.1"/>
    </source>
</evidence>
<dbReference type="AlphaFoldDB" id="A0A366LMV1"/>
<evidence type="ECO:0000256" key="2">
    <source>
        <dbReference type="ARBA" id="ARBA00010961"/>
    </source>
</evidence>
<dbReference type="Proteomes" id="UP000253303">
    <property type="component" value="Unassembled WGS sequence"/>
</dbReference>
<name>A0A366LMV1_9ACTN</name>
<evidence type="ECO:0000256" key="4">
    <source>
        <dbReference type="ARBA" id="ARBA00023125"/>
    </source>
</evidence>
<keyword evidence="5" id="KW-0233">DNA recombination</keyword>
<protein>
    <recommendedName>
        <fullName evidence="8">Mutator family transposase</fullName>
    </recommendedName>
</protein>